<reference evidence="2" key="1">
    <citation type="submission" date="2017-07" db="EMBL/GenBank/DDBJ databases">
        <title>Taro Niue Genome Assembly and Annotation.</title>
        <authorList>
            <person name="Atibalentja N."/>
            <person name="Keating K."/>
            <person name="Fields C.J."/>
        </authorList>
    </citation>
    <scope>NUCLEOTIDE SEQUENCE</scope>
    <source>
        <strain evidence="2">Niue_2</strain>
        <tissue evidence="2">Leaf</tissue>
    </source>
</reference>
<keyword evidence="3" id="KW-1185">Reference proteome</keyword>
<accession>A0A843WID9</accession>
<organism evidence="2 3">
    <name type="scientific">Colocasia esculenta</name>
    <name type="common">Wild taro</name>
    <name type="synonym">Arum esculentum</name>
    <dbReference type="NCBI Taxonomy" id="4460"/>
    <lineage>
        <taxon>Eukaryota</taxon>
        <taxon>Viridiplantae</taxon>
        <taxon>Streptophyta</taxon>
        <taxon>Embryophyta</taxon>
        <taxon>Tracheophyta</taxon>
        <taxon>Spermatophyta</taxon>
        <taxon>Magnoliopsida</taxon>
        <taxon>Liliopsida</taxon>
        <taxon>Araceae</taxon>
        <taxon>Aroideae</taxon>
        <taxon>Colocasieae</taxon>
        <taxon>Colocasia</taxon>
    </lineage>
</organism>
<dbReference type="EMBL" id="NMUH01004590">
    <property type="protein sequence ID" value="MQM10142.1"/>
    <property type="molecule type" value="Genomic_DNA"/>
</dbReference>
<dbReference type="Proteomes" id="UP000652761">
    <property type="component" value="Unassembled WGS sequence"/>
</dbReference>
<evidence type="ECO:0000313" key="3">
    <source>
        <dbReference type="Proteomes" id="UP000652761"/>
    </source>
</evidence>
<evidence type="ECO:0000313" key="2">
    <source>
        <dbReference type="EMBL" id="MQM10142.1"/>
    </source>
</evidence>
<comment type="caution">
    <text evidence="2">The sequence shown here is derived from an EMBL/GenBank/DDBJ whole genome shotgun (WGS) entry which is preliminary data.</text>
</comment>
<proteinExistence type="predicted"/>
<sequence>MREKISPYLPPLILFTLSTFGTSRRVALELEEPYKEPTTPKTRIYTLSSLSSLTCFVANLHVPHTFPHILGTNNPQKTTGIFSFGRPEEEKLKSHHHPQREATSPT</sequence>
<feature type="region of interest" description="Disordered" evidence="1">
    <location>
        <begin position="77"/>
        <end position="106"/>
    </location>
</feature>
<protein>
    <submittedName>
        <fullName evidence="2">Uncharacterized protein</fullName>
    </submittedName>
</protein>
<dbReference type="AlphaFoldDB" id="A0A843WID9"/>
<gene>
    <name evidence="2" type="ORF">Taro_043029</name>
</gene>
<name>A0A843WID9_COLES</name>
<evidence type="ECO:0000256" key="1">
    <source>
        <dbReference type="SAM" id="MobiDB-lite"/>
    </source>
</evidence>